<dbReference type="GO" id="GO:0005829">
    <property type="term" value="C:cytosol"/>
    <property type="evidence" value="ECO:0007669"/>
    <property type="project" value="TreeGrafter"/>
</dbReference>
<dbReference type="STRING" id="1114924.SAMN05216258_101476"/>
<gene>
    <name evidence="8" type="ORF">SAMN05216258_101476</name>
</gene>
<keyword evidence="3" id="KW-0547">Nucleotide-binding</keyword>
<sequence length="314" mass="32906">MSRILTVTLNPALDLTTGVARLEEGRKMRCEPPQMDPGGGGANVSRAIRKLGGASEAFICTGAPLGTTYRERFAAEGLAAIWHDCGVPTRQSIAVHDRATGGQYRFVFPGELWGEPVWQGALDALTAAMRPGDLVVLSGSQPPGVPEDFPRRLCAMAGRVGAKVIVDTSGRPLEVAAQPNTGAHVLRMDHYEGMELMGWTEFGPREAETLARELVDRGAAEIAIVTLGGDGAWAATAEEAWHCAPPAVEVLSSTGAGDSFVAALSIGLSDGRPFVEAIAFAVAAAADAVTTPGTDLCTLDGTLEKLARVTRARF</sequence>
<dbReference type="Proteomes" id="UP000199377">
    <property type="component" value="Unassembled WGS sequence"/>
</dbReference>
<reference evidence="8 9" key="1">
    <citation type="submission" date="2016-10" db="EMBL/GenBank/DDBJ databases">
        <authorList>
            <person name="de Groot N.N."/>
        </authorList>
    </citation>
    <scope>NUCLEOTIDE SEQUENCE [LARGE SCALE GENOMIC DNA]</scope>
    <source>
        <strain evidence="8 9">CGMCC 1.11030</strain>
    </source>
</reference>
<dbReference type="InterPro" id="IPR029056">
    <property type="entry name" value="Ribokinase-like"/>
</dbReference>
<dbReference type="PANTHER" id="PTHR46566">
    <property type="entry name" value="1-PHOSPHOFRUCTOKINASE-RELATED"/>
    <property type="match status" value="1"/>
</dbReference>
<dbReference type="Gene3D" id="3.40.1190.20">
    <property type="match status" value="1"/>
</dbReference>
<feature type="domain" description="Carbohydrate kinase PfkB" evidence="7">
    <location>
        <begin position="14"/>
        <end position="297"/>
    </location>
</feature>
<dbReference type="SUPFAM" id="SSF53613">
    <property type="entry name" value="Ribokinase-like"/>
    <property type="match status" value="1"/>
</dbReference>
<evidence type="ECO:0000256" key="2">
    <source>
        <dbReference type="ARBA" id="ARBA00022679"/>
    </source>
</evidence>
<dbReference type="PROSITE" id="PS00583">
    <property type="entry name" value="PFKB_KINASES_1"/>
    <property type="match status" value="1"/>
</dbReference>
<accession>A0A1I3C0D9</accession>
<dbReference type="GO" id="GO:0003872">
    <property type="term" value="F:6-phosphofructokinase activity"/>
    <property type="evidence" value="ECO:0007669"/>
    <property type="project" value="TreeGrafter"/>
</dbReference>
<dbReference type="RefSeq" id="WP_092857423.1">
    <property type="nucleotide sequence ID" value="NZ_FOQH01000001.1"/>
</dbReference>
<proteinExistence type="inferred from homology"/>
<dbReference type="Pfam" id="PF00294">
    <property type="entry name" value="PfkB"/>
    <property type="match status" value="1"/>
</dbReference>
<dbReference type="PROSITE" id="PS00584">
    <property type="entry name" value="PFKB_KINASES_2"/>
    <property type="match status" value="1"/>
</dbReference>
<dbReference type="PANTHER" id="PTHR46566:SF2">
    <property type="entry name" value="ATP-DEPENDENT 6-PHOSPHOFRUCTOKINASE ISOZYME 2"/>
    <property type="match status" value="1"/>
</dbReference>
<keyword evidence="4 8" id="KW-0418">Kinase</keyword>
<protein>
    <recommendedName>
        <fullName evidence="6">Phosphofructokinase</fullName>
    </recommendedName>
</protein>
<dbReference type="AlphaFoldDB" id="A0A1I3C0D9"/>
<evidence type="ECO:0000313" key="8">
    <source>
        <dbReference type="EMBL" id="SFH67940.1"/>
    </source>
</evidence>
<dbReference type="InterPro" id="IPR002173">
    <property type="entry name" value="Carboh/pur_kinase_PfkB_CS"/>
</dbReference>
<dbReference type="GO" id="GO:0005524">
    <property type="term" value="F:ATP binding"/>
    <property type="evidence" value="ECO:0007669"/>
    <property type="project" value="UniProtKB-KW"/>
</dbReference>
<evidence type="ECO:0000256" key="3">
    <source>
        <dbReference type="ARBA" id="ARBA00022741"/>
    </source>
</evidence>
<organism evidence="8 9">
    <name type="scientific">Albimonas pacifica</name>
    <dbReference type="NCBI Taxonomy" id="1114924"/>
    <lineage>
        <taxon>Bacteria</taxon>
        <taxon>Pseudomonadati</taxon>
        <taxon>Pseudomonadota</taxon>
        <taxon>Alphaproteobacteria</taxon>
        <taxon>Rhodobacterales</taxon>
        <taxon>Paracoccaceae</taxon>
        <taxon>Albimonas</taxon>
    </lineage>
</organism>
<dbReference type="InterPro" id="IPR011611">
    <property type="entry name" value="PfkB_dom"/>
</dbReference>
<evidence type="ECO:0000256" key="5">
    <source>
        <dbReference type="ARBA" id="ARBA00022840"/>
    </source>
</evidence>
<dbReference type="PIRSF" id="PIRSF000535">
    <property type="entry name" value="1PFK/6PFK/LacC"/>
    <property type="match status" value="1"/>
</dbReference>
<dbReference type="EMBL" id="FOQH01000001">
    <property type="protein sequence ID" value="SFH67940.1"/>
    <property type="molecule type" value="Genomic_DNA"/>
</dbReference>
<comment type="similarity">
    <text evidence="1 6">Belongs to the carbohydrate kinase PfkB family.</text>
</comment>
<evidence type="ECO:0000313" key="9">
    <source>
        <dbReference type="Proteomes" id="UP000199377"/>
    </source>
</evidence>
<keyword evidence="2 6" id="KW-0808">Transferase</keyword>
<evidence type="ECO:0000256" key="6">
    <source>
        <dbReference type="PIRNR" id="PIRNR000535"/>
    </source>
</evidence>
<dbReference type="NCBIfam" id="TIGR03168">
    <property type="entry name" value="1-PFK"/>
    <property type="match status" value="1"/>
</dbReference>
<dbReference type="OrthoDB" id="9801219at2"/>
<name>A0A1I3C0D9_9RHOB</name>
<keyword evidence="5" id="KW-0067">ATP-binding</keyword>
<dbReference type="InterPro" id="IPR017583">
    <property type="entry name" value="Tagatose/fructose_Pkinase"/>
</dbReference>
<evidence type="ECO:0000259" key="7">
    <source>
        <dbReference type="Pfam" id="PF00294"/>
    </source>
</evidence>
<keyword evidence="9" id="KW-1185">Reference proteome</keyword>
<evidence type="ECO:0000256" key="1">
    <source>
        <dbReference type="ARBA" id="ARBA00010688"/>
    </source>
</evidence>
<evidence type="ECO:0000256" key="4">
    <source>
        <dbReference type="ARBA" id="ARBA00022777"/>
    </source>
</evidence>